<evidence type="ECO:0000313" key="2">
    <source>
        <dbReference type="Proteomes" id="UP001224997"/>
    </source>
</evidence>
<evidence type="ECO:0000313" key="1">
    <source>
        <dbReference type="EMBL" id="MDP5307149.1"/>
    </source>
</evidence>
<keyword evidence="2" id="KW-1185">Reference proteome</keyword>
<sequence>MSAALPRLLVIGNSHIAAPRLAYVADSARWPTHDIDFCGLLSGNIGRLELRDGVLAPTDPAVAAEMRHYNMVRRLPVTGYDAFAIVGGLGWTGSAQLCADHRSLDFPSVIAGDAGCQLVGRRLLDAALRQRIRGSAALRLLAQLRPLGRPVLLLPEPMPSAECTADPDRFGAYVDLVARGDAPFWQAWFCRAVAAEAAPGAVPLFWPDPAREGVAFTRADLMRGALRLSPHQPEPQPATDYAHGNADYGALVMEQIVAALASRAAGAGAGAVAGAGPAAAQG</sequence>
<comment type="caution">
    <text evidence="1">The sequence shown here is derived from an EMBL/GenBank/DDBJ whole genome shotgun (WGS) entry which is preliminary data.</text>
</comment>
<dbReference type="Proteomes" id="UP001224997">
    <property type="component" value="Unassembled WGS sequence"/>
</dbReference>
<accession>A0ABT9JBE0</accession>
<name>A0ABT9JBE0_9RHOB</name>
<evidence type="ECO:0008006" key="3">
    <source>
        <dbReference type="Google" id="ProtNLM"/>
    </source>
</evidence>
<dbReference type="RefSeq" id="WP_305963001.1">
    <property type="nucleotide sequence ID" value="NZ_JAVAMQ010000006.1"/>
</dbReference>
<gene>
    <name evidence="1" type="ORF">Q5Y72_08580</name>
</gene>
<organism evidence="1 2">
    <name type="scientific">Paracoccus spongiarum</name>
    <dbReference type="NCBI Taxonomy" id="3064387"/>
    <lineage>
        <taxon>Bacteria</taxon>
        <taxon>Pseudomonadati</taxon>
        <taxon>Pseudomonadota</taxon>
        <taxon>Alphaproteobacteria</taxon>
        <taxon>Rhodobacterales</taxon>
        <taxon>Paracoccaceae</taxon>
        <taxon>Paracoccus</taxon>
    </lineage>
</organism>
<reference evidence="1 2" key="1">
    <citation type="submission" date="2023-08" db="EMBL/GenBank/DDBJ databases">
        <authorList>
            <person name="Park J.-S."/>
        </authorList>
    </citation>
    <scope>NUCLEOTIDE SEQUENCE [LARGE SCALE GENOMIC DNA]</scope>
    <source>
        <strain evidence="1 2">2205BS29-5</strain>
    </source>
</reference>
<dbReference type="EMBL" id="JAVAMQ010000006">
    <property type="protein sequence ID" value="MDP5307149.1"/>
    <property type="molecule type" value="Genomic_DNA"/>
</dbReference>
<proteinExistence type="predicted"/>
<protein>
    <recommendedName>
        <fullName evidence="3">SGNH/GDSL hydrolase family protein</fullName>
    </recommendedName>
</protein>